<gene>
    <name evidence="2" type="ORF">FQ154_20035</name>
</gene>
<dbReference type="OrthoDB" id="5123397at2"/>
<dbReference type="RefSeq" id="WP_149621100.1">
    <property type="nucleotide sequence ID" value="NZ_VOBL01000039.1"/>
</dbReference>
<evidence type="ECO:0000313" key="3">
    <source>
        <dbReference type="Proteomes" id="UP000323856"/>
    </source>
</evidence>
<accession>A0A5B0E312</accession>
<proteinExistence type="predicted"/>
<keyword evidence="1" id="KW-0812">Transmembrane</keyword>
<keyword evidence="1" id="KW-0472">Membrane</keyword>
<dbReference type="AlphaFoldDB" id="A0A5B0E312"/>
<evidence type="ECO:0008006" key="4">
    <source>
        <dbReference type="Google" id="ProtNLM"/>
    </source>
</evidence>
<evidence type="ECO:0000313" key="2">
    <source>
        <dbReference type="EMBL" id="KAA0973058.1"/>
    </source>
</evidence>
<feature type="transmembrane region" description="Helical" evidence="1">
    <location>
        <begin position="61"/>
        <end position="82"/>
    </location>
</feature>
<reference evidence="2 3" key="1">
    <citation type="submission" date="2019-07" db="EMBL/GenBank/DDBJ databases">
        <title>Analysis of the biochemical properties, biological activity and biotechnological potential of siderophores and biosurfactants produced by Antarctic psychrotolerant bacteria.</title>
        <authorList>
            <person name="Styczynski M."/>
            <person name="Krucon T."/>
            <person name="Decewicz P."/>
            <person name="Dziewit L."/>
        </authorList>
    </citation>
    <scope>NUCLEOTIDE SEQUENCE [LARGE SCALE GENOMIC DNA]</scope>
    <source>
        <strain evidence="2 3">ANT_H27</strain>
    </source>
</reference>
<comment type="caution">
    <text evidence="2">The sequence shown here is derived from an EMBL/GenBank/DDBJ whole genome shotgun (WGS) entry which is preliminary data.</text>
</comment>
<dbReference type="PROSITE" id="PS51257">
    <property type="entry name" value="PROKAR_LIPOPROTEIN"/>
    <property type="match status" value="1"/>
</dbReference>
<name>A0A5B0E312_9MICC</name>
<evidence type="ECO:0000256" key="1">
    <source>
        <dbReference type="SAM" id="Phobius"/>
    </source>
</evidence>
<organism evidence="2 3">
    <name type="scientific">Paeniglutamicibacter gangotriensis</name>
    <dbReference type="NCBI Taxonomy" id="254787"/>
    <lineage>
        <taxon>Bacteria</taxon>
        <taxon>Bacillati</taxon>
        <taxon>Actinomycetota</taxon>
        <taxon>Actinomycetes</taxon>
        <taxon>Micrococcales</taxon>
        <taxon>Micrococcaceae</taxon>
        <taxon>Paeniglutamicibacter</taxon>
    </lineage>
</organism>
<dbReference type="Proteomes" id="UP000323856">
    <property type="component" value="Unassembled WGS sequence"/>
</dbReference>
<sequence length="198" mass="21345">MLNRVILVVLGVLLLACGLNLLLVAVSADYAQGWRNTAANVGTWFDAVLAQTTLPGQSDSWLWIVVAALLICLILLMLWWIAVQGRGRGGDYVSVFLPEGPVPGRVEISQSTVEQALRHYLGKRRDVLSINVSVWSLDPEAGLRIKVQPRKGTAPGALGRDVARAARLAQDALGVGGPVVIYLVAGARSRFARTERVL</sequence>
<protein>
    <recommendedName>
        <fullName evidence="4">Alkaline shock response membrane anchor protein AmaP</fullName>
    </recommendedName>
</protein>
<dbReference type="EMBL" id="VOBL01000039">
    <property type="protein sequence ID" value="KAA0973058.1"/>
    <property type="molecule type" value="Genomic_DNA"/>
</dbReference>
<keyword evidence="1" id="KW-1133">Transmembrane helix</keyword>